<name>A0A8S5NNM0_9CAUD</name>
<dbReference type="EMBL" id="BK015216">
    <property type="protein sequence ID" value="DAD96405.1"/>
    <property type="molecule type" value="Genomic_DNA"/>
</dbReference>
<organism evidence="1">
    <name type="scientific">Siphoviridae sp. ctpbe1</name>
    <dbReference type="NCBI Taxonomy" id="2826466"/>
    <lineage>
        <taxon>Viruses</taxon>
        <taxon>Duplodnaviria</taxon>
        <taxon>Heunggongvirae</taxon>
        <taxon>Uroviricota</taxon>
        <taxon>Caudoviricetes</taxon>
    </lineage>
</organism>
<reference evidence="1" key="1">
    <citation type="journal article" date="2021" name="Proc. Natl. Acad. Sci. U.S.A.">
        <title>A Catalog of Tens of Thousands of Viruses from Human Metagenomes Reveals Hidden Associations with Chronic Diseases.</title>
        <authorList>
            <person name="Tisza M.J."/>
            <person name="Buck C.B."/>
        </authorList>
    </citation>
    <scope>NUCLEOTIDE SEQUENCE</scope>
    <source>
        <strain evidence="1">Ctpbe1</strain>
    </source>
</reference>
<evidence type="ECO:0000313" key="1">
    <source>
        <dbReference type="EMBL" id="DAD96405.1"/>
    </source>
</evidence>
<dbReference type="Pfam" id="PF08875">
    <property type="entry name" value="DUF1833"/>
    <property type="match status" value="1"/>
</dbReference>
<accession>A0A8S5NNM0</accession>
<dbReference type="InterPro" id="IPR014974">
    <property type="entry name" value="DUF1833"/>
</dbReference>
<sequence length="174" mass="19444">MPNDVLQEAIIEAYASSPSDVFIYHTLEIKHPDFVDDNGNPTTIRLVQGFHNITAKLETGENVEFLAMCFDLELPPVDTSAVPEISIEIDNVSREIIKHLDNAASSQHKTELIYRPYLSTDLETPQMIPPVSLTVTEVSGDVYKITAKARMTDIGNKTFPNETYRLSKFMGLVS</sequence>
<proteinExistence type="predicted"/>
<protein>
    <submittedName>
        <fullName evidence="1">Uncharacterized protein</fullName>
    </submittedName>
</protein>